<protein>
    <recommendedName>
        <fullName evidence="4">Transmembrane protein</fullName>
    </recommendedName>
</protein>
<dbReference type="AlphaFoldDB" id="A0A0U2VM62"/>
<reference evidence="2 3" key="1">
    <citation type="journal article" date="2007" name="PLoS ONE">
        <title>Paradoxical DNA repair and peroxide resistance gene conservation in Bacillus pumilus SAFR-032.</title>
        <authorList>
            <person name="Gioia J."/>
            <person name="Yerrapragada S."/>
            <person name="Qin X."/>
            <person name="Jiang H."/>
            <person name="Igboeli O.C."/>
            <person name="Muzny D."/>
            <person name="Dugan-Rocha S."/>
            <person name="Ding Y."/>
            <person name="Hawes A."/>
            <person name="Liu W."/>
            <person name="Perez L."/>
            <person name="Kovar C."/>
            <person name="Dinh H."/>
            <person name="Lee S."/>
            <person name="Nazareth L."/>
            <person name="Blyth P."/>
            <person name="Holder M."/>
            <person name="Buhay C."/>
            <person name="Tirumalai M.R."/>
            <person name="Liu Y."/>
            <person name="Dasgupta I."/>
            <person name="Bokhetache L."/>
            <person name="Fujita M."/>
            <person name="Karouia F."/>
            <person name="Eswara Moorthy P."/>
            <person name="Siefert J."/>
            <person name="Uzman A."/>
            <person name="Buzumbo P."/>
            <person name="Verma A."/>
            <person name="Zwiya H."/>
            <person name="McWilliams B.D."/>
            <person name="Olowu A."/>
            <person name="Clinkenbeard K.D."/>
            <person name="Newcombe D."/>
            <person name="Golebiewski L."/>
            <person name="Petrosino J.F."/>
            <person name="Nicholson W.L."/>
            <person name="Fox G.E."/>
            <person name="Venkateswaran K."/>
            <person name="Highlander S.K."/>
            <person name="Weinstock G.M."/>
        </authorList>
    </citation>
    <scope>NUCLEOTIDE SEQUENCE [LARGE SCALE GENOMIC DNA]</scope>
    <source>
        <strain evidence="2 3">SAFR-032</strain>
    </source>
</reference>
<evidence type="ECO:0000256" key="1">
    <source>
        <dbReference type="SAM" id="Phobius"/>
    </source>
</evidence>
<name>A0A0U2VM62_BACP2</name>
<evidence type="ECO:0008006" key="4">
    <source>
        <dbReference type="Google" id="ProtNLM"/>
    </source>
</evidence>
<accession>A0A0U2VM62</accession>
<keyword evidence="3" id="KW-1185">Reference proteome</keyword>
<reference evidence="2 3" key="2">
    <citation type="journal article" date="2013" name="Extremophiles">
        <title>An ICEBs1-like element may be associated with the extreme radiation and desiccation resistance of Bacillus pumilus SAFR-032 spores.</title>
        <authorList>
            <person name="Tirumalai M.R."/>
            <person name="Fox G.E."/>
        </authorList>
    </citation>
    <scope>NUCLEOTIDE SEQUENCE [LARGE SCALE GENOMIC DNA]</scope>
    <source>
        <strain evidence="2 3">SAFR-032</strain>
    </source>
</reference>
<keyword evidence="1" id="KW-0472">Membrane</keyword>
<dbReference type="Proteomes" id="UP000001355">
    <property type="component" value="Chromosome"/>
</dbReference>
<dbReference type="STRING" id="315750.BPUM_04200"/>
<dbReference type="KEGG" id="bpu:BPUM_04200"/>
<feature type="transmembrane region" description="Helical" evidence="1">
    <location>
        <begin position="12"/>
        <end position="32"/>
    </location>
</feature>
<keyword evidence="1" id="KW-0812">Transmembrane</keyword>
<evidence type="ECO:0000313" key="2">
    <source>
        <dbReference type="EMBL" id="ALS35564.1"/>
    </source>
</evidence>
<proteinExistence type="predicted"/>
<sequence length="66" mass="7834">MNISFQCQNSFRYQNVIITLYIYILLPLLQLVKNQAFLVRKNNLKMVENNNIMKKRSDKKGGEKID</sequence>
<keyword evidence="1" id="KW-1133">Transmembrane helix</keyword>
<organism evidence="2 3">
    <name type="scientific">Bacillus pumilus (strain SAFR-032)</name>
    <dbReference type="NCBI Taxonomy" id="315750"/>
    <lineage>
        <taxon>Bacteria</taxon>
        <taxon>Bacillati</taxon>
        <taxon>Bacillota</taxon>
        <taxon>Bacilli</taxon>
        <taxon>Bacillales</taxon>
        <taxon>Bacillaceae</taxon>
        <taxon>Bacillus</taxon>
    </lineage>
</organism>
<reference evidence="2 3" key="3">
    <citation type="journal article" date="2013" name="PLoS ONE">
        <title>Candidate genes that may be responsible for the unusual resistances exhibited by Bacillus pumilus SAFR-032 spores.</title>
        <authorList>
            <person name="Tirumalai M.R."/>
            <person name="Rastogi R."/>
            <person name="Zamani N."/>
            <person name="O'Bryant Williams E."/>
            <person name="Allen S."/>
            <person name="Diouf F."/>
            <person name="Kwende S."/>
            <person name="Weinstock G.M."/>
            <person name="Venkateswaran K.J."/>
            <person name="Fox G.E."/>
        </authorList>
    </citation>
    <scope>NUCLEOTIDE SEQUENCE [LARGE SCALE GENOMIC DNA]</scope>
    <source>
        <strain evidence="2 3">SAFR-032</strain>
    </source>
</reference>
<dbReference type="EMBL" id="CP000813">
    <property type="protein sequence ID" value="ALS35564.1"/>
    <property type="molecule type" value="Genomic_DNA"/>
</dbReference>
<evidence type="ECO:0000313" key="3">
    <source>
        <dbReference type="Proteomes" id="UP000001355"/>
    </source>
</evidence>
<gene>
    <name evidence="2" type="ORF">BPUM_04200</name>
</gene>